<dbReference type="RefSeq" id="WP_132247717.1">
    <property type="nucleotide sequence ID" value="NZ_SLWV01000033.1"/>
</dbReference>
<evidence type="ECO:0000313" key="2">
    <source>
        <dbReference type="Proteomes" id="UP000294919"/>
    </source>
</evidence>
<accession>A0A4R2K7E4</accession>
<proteinExistence type="predicted"/>
<sequence length="76" mass="8724">MISNSFGKYSYKKEYVYNGIYRYKITKGSKTITTPLIQDDYSSNDSATRRIAEHAKNFKYYVDNGRNAAGGWMDGC</sequence>
<dbReference type="Proteomes" id="UP000294919">
    <property type="component" value="Unassembled WGS sequence"/>
</dbReference>
<dbReference type="EMBL" id="SLWV01000033">
    <property type="protein sequence ID" value="TCO69263.1"/>
    <property type="molecule type" value="Genomic_DNA"/>
</dbReference>
<protein>
    <submittedName>
        <fullName evidence="1">Uncharacterized protein</fullName>
    </submittedName>
</protein>
<dbReference type="OrthoDB" id="9977454at2"/>
<keyword evidence="2" id="KW-1185">Reference proteome</keyword>
<name>A0A4R2K7E4_9FIRM</name>
<dbReference type="AlphaFoldDB" id="A0A4R2K7E4"/>
<comment type="caution">
    <text evidence="1">The sequence shown here is derived from an EMBL/GenBank/DDBJ whole genome shotgun (WGS) entry which is preliminary data.</text>
</comment>
<organism evidence="1 2">
    <name type="scientific">Marinisporobacter balticus</name>
    <dbReference type="NCBI Taxonomy" id="2018667"/>
    <lineage>
        <taxon>Bacteria</taxon>
        <taxon>Bacillati</taxon>
        <taxon>Bacillota</taxon>
        <taxon>Clostridia</taxon>
        <taxon>Peptostreptococcales</taxon>
        <taxon>Thermotaleaceae</taxon>
        <taxon>Marinisporobacter</taxon>
    </lineage>
</organism>
<reference evidence="1 2" key="1">
    <citation type="submission" date="2019-03" db="EMBL/GenBank/DDBJ databases">
        <title>Genomic Encyclopedia of Type Strains, Phase IV (KMG-IV): sequencing the most valuable type-strain genomes for metagenomic binning, comparative biology and taxonomic classification.</title>
        <authorList>
            <person name="Goeker M."/>
        </authorList>
    </citation>
    <scope>NUCLEOTIDE SEQUENCE [LARGE SCALE GENOMIC DNA]</scope>
    <source>
        <strain evidence="1 2">DSM 102940</strain>
    </source>
</reference>
<gene>
    <name evidence="1" type="ORF">EV214_13340</name>
</gene>
<evidence type="ECO:0000313" key="1">
    <source>
        <dbReference type="EMBL" id="TCO69263.1"/>
    </source>
</evidence>